<gene>
    <name evidence="2" type="ORF">NYM_LOCUS6786</name>
</gene>
<sequence length="65" mass="7189">MAVALDGLQDQGAKLNSFMSDKGQNSMREHVNSPSFPKRKVGADRSKQAEESLRTVMFLSCWGTN</sequence>
<reference evidence="2" key="1">
    <citation type="submission" date="2019-09" db="EMBL/GenBank/DDBJ databases">
        <authorList>
            <person name="Zhang L."/>
        </authorList>
    </citation>
    <scope>NUCLEOTIDE SEQUENCE</scope>
</reference>
<feature type="region of interest" description="Disordered" evidence="1">
    <location>
        <begin position="16"/>
        <end position="47"/>
    </location>
</feature>
<name>A0A5K0XQ43_9MAGN</name>
<dbReference type="AlphaFoldDB" id="A0A5K0XQ43"/>
<dbReference type="InterPro" id="IPR022251">
    <property type="entry name" value="DUF3774_wound-induced"/>
</dbReference>
<proteinExistence type="predicted"/>
<feature type="compositionally biased region" description="Polar residues" evidence="1">
    <location>
        <begin position="17"/>
        <end position="26"/>
    </location>
</feature>
<evidence type="ECO:0000256" key="1">
    <source>
        <dbReference type="SAM" id="MobiDB-lite"/>
    </source>
</evidence>
<dbReference type="Gramene" id="NC11G0122920.1">
    <property type="protein sequence ID" value="NC11G0122920.1:cds"/>
    <property type="gene ID" value="NC11G0122920"/>
</dbReference>
<organism evidence="2">
    <name type="scientific">Nymphaea colorata</name>
    <name type="common">pocket water lily</name>
    <dbReference type="NCBI Taxonomy" id="210225"/>
    <lineage>
        <taxon>Eukaryota</taxon>
        <taxon>Viridiplantae</taxon>
        <taxon>Streptophyta</taxon>
        <taxon>Embryophyta</taxon>
        <taxon>Tracheophyta</taxon>
        <taxon>Spermatophyta</taxon>
        <taxon>Magnoliopsida</taxon>
        <taxon>Nymphaeales</taxon>
        <taxon>Nymphaeaceae</taxon>
        <taxon>Nymphaea</taxon>
    </lineage>
</organism>
<evidence type="ECO:0000313" key="2">
    <source>
        <dbReference type="EMBL" id="VVV66662.1"/>
    </source>
</evidence>
<accession>A0A5K0XQ43</accession>
<protein>
    <submittedName>
        <fullName evidence="2">Uncharacterized protein</fullName>
    </submittedName>
</protein>
<dbReference type="Pfam" id="PF12609">
    <property type="entry name" value="DUF3774"/>
    <property type="match status" value="1"/>
</dbReference>
<dbReference type="EMBL" id="LR721776">
    <property type="protein sequence ID" value="VVV66662.1"/>
    <property type="molecule type" value="Genomic_DNA"/>
</dbReference>